<reference evidence="1" key="1">
    <citation type="submission" date="2020-05" db="EMBL/GenBank/DDBJ databases">
        <title>Large-scale comparative analyses of tick genomes elucidate their genetic diversity and vector capacities.</title>
        <authorList>
            <person name="Jia N."/>
            <person name="Wang J."/>
            <person name="Shi W."/>
            <person name="Du L."/>
            <person name="Sun Y."/>
            <person name="Zhan W."/>
            <person name="Jiang J."/>
            <person name="Wang Q."/>
            <person name="Zhang B."/>
            <person name="Ji P."/>
            <person name="Sakyi L.B."/>
            <person name="Cui X."/>
            <person name="Yuan T."/>
            <person name="Jiang B."/>
            <person name="Yang W."/>
            <person name="Lam T.T.-Y."/>
            <person name="Chang Q."/>
            <person name="Ding S."/>
            <person name="Wang X."/>
            <person name="Zhu J."/>
            <person name="Ruan X."/>
            <person name="Zhao L."/>
            <person name="Wei J."/>
            <person name="Que T."/>
            <person name="Du C."/>
            <person name="Cheng J."/>
            <person name="Dai P."/>
            <person name="Han X."/>
            <person name="Huang E."/>
            <person name="Gao Y."/>
            <person name="Liu J."/>
            <person name="Shao H."/>
            <person name="Ye R."/>
            <person name="Li L."/>
            <person name="Wei W."/>
            <person name="Wang X."/>
            <person name="Wang C."/>
            <person name="Yang T."/>
            <person name="Huo Q."/>
            <person name="Li W."/>
            <person name="Guo W."/>
            <person name="Chen H."/>
            <person name="Zhou L."/>
            <person name="Ni X."/>
            <person name="Tian J."/>
            <person name="Zhou Y."/>
            <person name="Sheng Y."/>
            <person name="Liu T."/>
            <person name="Pan Y."/>
            <person name="Xia L."/>
            <person name="Li J."/>
            <person name="Zhao F."/>
            <person name="Cao W."/>
        </authorList>
    </citation>
    <scope>NUCLEOTIDE SEQUENCE</scope>
    <source>
        <strain evidence="1">Hyas-2018</strain>
    </source>
</reference>
<dbReference type="Proteomes" id="UP000821845">
    <property type="component" value="Chromosome 5"/>
</dbReference>
<evidence type="ECO:0000313" key="2">
    <source>
        <dbReference type="Proteomes" id="UP000821845"/>
    </source>
</evidence>
<protein>
    <submittedName>
        <fullName evidence="1">Uncharacterized protein</fullName>
    </submittedName>
</protein>
<comment type="caution">
    <text evidence="1">The sequence shown here is derived from an EMBL/GenBank/DDBJ whole genome shotgun (WGS) entry which is preliminary data.</text>
</comment>
<dbReference type="EMBL" id="CM023485">
    <property type="protein sequence ID" value="KAH6929586.1"/>
    <property type="molecule type" value="Genomic_DNA"/>
</dbReference>
<evidence type="ECO:0000313" key="1">
    <source>
        <dbReference type="EMBL" id="KAH6929586.1"/>
    </source>
</evidence>
<accession>A0ACB7S6L2</accession>
<gene>
    <name evidence="1" type="ORF">HPB50_002794</name>
</gene>
<name>A0ACB7S6L2_HYAAI</name>
<keyword evidence="2" id="KW-1185">Reference proteome</keyword>
<sequence>MTGSKQKIRDTVSGRMILDEATAIRCIRSSLWSTPRKLLSEEMERTPPDPRRGQRYLQRFNNQPIEAGRISGAVRRCTAGARSPHRSETLTVFDVDSVCTGAAKWLKKRPLRRPKSLSTPTHKTFLAHGADGMEEQSRQSRARRRRPARLLPQLASGRPRVTCWLPPLEFWSRRHPKNSALR</sequence>
<proteinExistence type="predicted"/>
<organism evidence="1 2">
    <name type="scientific">Hyalomma asiaticum</name>
    <name type="common">Tick</name>
    <dbReference type="NCBI Taxonomy" id="266040"/>
    <lineage>
        <taxon>Eukaryota</taxon>
        <taxon>Metazoa</taxon>
        <taxon>Ecdysozoa</taxon>
        <taxon>Arthropoda</taxon>
        <taxon>Chelicerata</taxon>
        <taxon>Arachnida</taxon>
        <taxon>Acari</taxon>
        <taxon>Parasitiformes</taxon>
        <taxon>Ixodida</taxon>
        <taxon>Ixodoidea</taxon>
        <taxon>Ixodidae</taxon>
        <taxon>Hyalomminae</taxon>
        <taxon>Hyalomma</taxon>
    </lineage>
</organism>